<dbReference type="InterPro" id="IPR050855">
    <property type="entry name" value="NDM-1-like"/>
</dbReference>
<dbReference type="Proteomes" id="UP000481109">
    <property type="component" value="Unassembled WGS sequence"/>
</dbReference>
<dbReference type="SMART" id="SM00849">
    <property type="entry name" value="Lactamase_B"/>
    <property type="match status" value="1"/>
</dbReference>
<dbReference type="PANTHER" id="PTHR42951">
    <property type="entry name" value="METALLO-BETA-LACTAMASE DOMAIN-CONTAINING"/>
    <property type="match status" value="1"/>
</dbReference>
<protein>
    <submittedName>
        <fullName evidence="2">MBL fold metallo-hydrolase</fullName>
    </submittedName>
</protein>
<dbReference type="GO" id="GO:0016787">
    <property type="term" value="F:hydrolase activity"/>
    <property type="evidence" value="ECO:0007669"/>
    <property type="project" value="UniProtKB-KW"/>
</dbReference>
<accession>A0A6G4X9F1</accession>
<dbReference type="CDD" id="cd07725">
    <property type="entry name" value="TTHA1429-like_MBL-fold"/>
    <property type="match status" value="1"/>
</dbReference>
<reference evidence="2 3" key="1">
    <citation type="submission" date="2020-02" db="EMBL/GenBank/DDBJ databases">
        <title>Whole-genome analyses of novel actinobacteria.</title>
        <authorList>
            <person name="Sahin N."/>
            <person name="Tokatli A."/>
        </authorList>
    </citation>
    <scope>NUCLEOTIDE SEQUENCE [LARGE SCALE GENOMIC DNA]</scope>
    <source>
        <strain evidence="2 3">YC504</strain>
    </source>
</reference>
<dbReference type="InterPro" id="IPR001279">
    <property type="entry name" value="Metallo-B-lactamas"/>
</dbReference>
<sequence>MTIEITGQVQWQAWQSGTLPPVEKVSEGVWSIPLPLPDNPLRYVLVYALECRAGVALIDAGWDDEPSWGALNSGLATAGYAVGDVRAVLVTHQHPDHLGLAGRIREASGAWVGLHRLDARPHDGPRTAEEHGLLLRAHLVEHGTPPDDADLILAALDMTWLLREPRPDVLLEDGEVIRLPGRELTTIWTPGHSPGHSCFYDPARETLFSGDHVLPRITPQVAVHPTTTGDPLSQFLVSLERLEHLPVDEVLPAHEYRFRGLDHRIKVMARHHADRLADLSALLASGTGATAWDLARAVTWSRPWESFAPVSRRFALGETLAHLRLLEARREARPVRRPEEPVRWCAVPA</sequence>
<dbReference type="Gene3D" id="1.10.10.10">
    <property type="entry name" value="Winged helix-like DNA-binding domain superfamily/Winged helix DNA-binding domain"/>
    <property type="match status" value="1"/>
</dbReference>
<gene>
    <name evidence="2" type="ORF">G6045_00350</name>
</gene>
<dbReference type="Pfam" id="PF00753">
    <property type="entry name" value="Lactamase_B"/>
    <property type="match status" value="1"/>
</dbReference>
<evidence type="ECO:0000259" key="1">
    <source>
        <dbReference type="SMART" id="SM00849"/>
    </source>
</evidence>
<dbReference type="SUPFAM" id="SSF56281">
    <property type="entry name" value="Metallo-hydrolase/oxidoreductase"/>
    <property type="match status" value="1"/>
</dbReference>
<keyword evidence="3" id="KW-1185">Reference proteome</keyword>
<keyword evidence="2" id="KW-0378">Hydrolase</keyword>
<dbReference type="InterPro" id="IPR036866">
    <property type="entry name" value="RibonucZ/Hydroxyglut_hydro"/>
</dbReference>
<proteinExistence type="predicted"/>
<dbReference type="InterPro" id="IPR036388">
    <property type="entry name" value="WH-like_DNA-bd_sf"/>
</dbReference>
<name>A0A6G4X9F1_9ACTN</name>
<dbReference type="RefSeq" id="WP_165329667.1">
    <property type="nucleotide sequence ID" value="NZ_JAAKZW010000001.1"/>
</dbReference>
<feature type="domain" description="Metallo-beta-lactamase" evidence="1">
    <location>
        <begin position="43"/>
        <end position="254"/>
    </location>
</feature>
<organism evidence="2 3">
    <name type="scientific">Streptomyces mesophilus</name>
    <dbReference type="NCBI Taxonomy" id="1775132"/>
    <lineage>
        <taxon>Bacteria</taxon>
        <taxon>Bacillati</taxon>
        <taxon>Actinomycetota</taxon>
        <taxon>Actinomycetes</taxon>
        <taxon>Kitasatosporales</taxon>
        <taxon>Streptomycetaceae</taxon>
        <taxon>Streptomyces</taxon>
    </lineage>
</organism>
<evidence type="ECO:0000313" key="3">
    <source>
        <dbReference type="Proteomes" id="UP000481109"/>
    </source>
</evidence>
<comment type="caution">
    <text evidence="2">The sequence shown here is derived from an EMBL/GenBank/DDBJ whole genome shotgun (WGS) entry which is preliminary data.</text>
</comment>
<dbReference type="AlphaFoldDB" id="A0A6G4X9F1"/>
<evidence type="ECO:0000313" key="2">
    <source>
        <dbReference type="EMBL" id="NGO74145.1"/>
    </source>
</evidence>
<dbReference type="EMBL" id="JAAKZW010000001">
    <property type="protein sequence ID" value="NGO74145.1"/>
    <property type="molecule type" value="Genomic_DNA"/>
</dbReference>
<dbReference type="Gene3D" id="3.60.15.10">
    <property type="entry name" value="Ribonuclease Z/Hydroxyacylglutathione hydrolase-like"/>
    <property type="match status" value="1"/>
</dbReference>